<dbReference type="GeneID" id="33559359"/>
<evidence type="ECO:0000313" key="3">
    <source>
        <dbReference type="EMBL" id="ORX34537.1"/>
    </source>
</evidence>
<keyword evidence="1" id="KW-0547">Nucleotide-binding</keyword>
<accession>A0A1Y1UAK1</accession>
<organism evidence="3 4">
    <name type="scientific">Kockovaella imperatae</name>
    <dbReference type="NCBI Taxonomy" id="4999"/>
    <lineage>
        <taxon>Eukaryota</taxon>
        <taxon>Fungi</taxon>
        <taxon>Dikarya</taxon>
        <taxon>Basidiomycota</taxon>
        <taxon>Agaricomycotina</taxon>
        <taxon>Tremellomycetes</taxon>
        <taxon>Tremellales</taxon>
        <taxon>Cuniculitremaceae</taxon>
        <taxon>Kockovaella</taxon>
    </lineage>
</organism>
<sequence>MYPNSSVTVSQDYLFNLFGYAAAHPDKIILKEMDEVQTIKSEIFIPAMSRRDGEGRLVENVLFAGYRVAFGNQEMIIYTASPVARKLLHDVSVYASTFSEAVLVFDQGFWRPDHNLWMEVQKASWGEVILDEGFKHRIQADYRSFFKSEKTYKDLAVPWKRGLILIGPPGNGKTVSVKAIMKDVKVPALYVKSLHRLCADHLLSAIRAMFERARREAPCVLIMEDLDSLINDMNRSFFLNEVDGLEDNDGLLMIATTNHFDRLDPALSNRPSRFDRKYTFQDPSESERRQYAVWWQNKLKDNKDIIFPDSLLDKVARETEKFSFAYMKEAL</sequence>
<evidence type="ECO:0000313" key="4">
    <source>
        <dbReference type="Proteomes" id="UP000193218"/>
    </source>
</evidence>
<dbReference type="InterPro" id="IPR003960">
    <property type="entry name" value="ATPase_AAA_CS"/>
</dbReference>
<proteinExistence type="inferred from homology"/>
<dbReference type="EMBL" id="NBSH01000014">
    <property type="protein sequence ID" value="ORX34537.1"/>
    <property type="molecule type" value="Genomic_DNA"/>
</dbReference>
<dbReference type="SUPFAM" id="SSF52540">
    <property type="entry name" value="P-loop containing nucleoside triphosphate hydrolases"/>
    <property type="match status" value="1"/>
</dbReference>
<dbReference type="InterPro" id="IPR050168">
    <property type="entry name" value="AAA_ATPase_domain"/>
</dbReference>
<feature type="domain" description="AAA+ ATPase" evidence="2">
    <location>
        <begin position="159"/>
        <end position="284"/>
    </location>
</feature>
<protein>
    <submittedName>
        <fullName evidence="3">p-loop containing nucleoside triphosphate hydrolase protein</fullName>
    </submittedName>
</protein>
<comment type="similarity">
    <text evidence="1">Belongs to the AAA ATPase family.</text>
</comment>
<reference evidence="3 4" key="1">
    <citation type="submission" date="2017-03" db="EMBL/GenBank/DDBJ databases">
        <title>Widespread Adenine N6-methylation of Active Genes in Fungi.</title>
        <authorList>
            <consortium name="DOE Joint Genome Institute"/>
            <person name="Mondo S.J."/>
            <person name="Dannebaum R.O."/>
            <person name="Kuo R.C."/>
            <person name="Louie K.B."/>
            <person name="Bewick A.J."/>
            <person name="Labutti K."/>
            <person name="Haridas S."/>
            <person name="Kuo A."/>
            <person name="Salamov A."/>
            <person name="Ahrendt S.R."/>
            <person name="Lau R."/>
            <person name="Bowen B.P."/>
            <person name="Lipzen A."/>
            <person name="Sullivan W."/>
            <person name="Andreopoulos W.B."/>
            <person name="Clum A."/>
            <person name="Lindquist E."/>
            <person name="Daum C."/>
            <person name="Northen T.R."/>
            <person name="Ramamoorthy G."/>
            <person name="Schmitz R.J."/>
            <person name="Gryganskyi A."/>
            <person name="Culley D."/>
            <person name="Magnuson J."/>
            <person name="James T.Y."/>
            <person name="O'Malley M.A."/>
            <person name="Stajich J.E."/>
            <person name="Spatafora J.W."/>
            <person name="Visel A."/>
            <person name="Grigoriev I.V."/>
        </authorList>
    </citation>
    <scope>NUCLEOTIDE SEQUENCE [LARGE SCALE GENOMIC DNA]</scope>
    <source>
        <strain evidence="3 4">NRRL Y-17943</strain>
    </source>
</reference>
<dbReference type="GO" id="GO:0005524">
    <property type="term" value="F:ATP binding"/>
    <property type="evidence" value="ECO:0007669"/>
    <property type="project" value="UniProtKB-KW"/>
</dbReference>
<keyword evidence="4" id="KW-1185">Reference proteome</keyword>
<dbReference type="GO" id="GO:0042254">
    <property type="term" value="P:ribosome biogenesis"/>
    <property type="evidence" value="ECO:0007669"/>
    <property type="project" value="TreeGrafter"/>
</dbReference>
<keyword evidence="3" id="KW-0378">Hydrolase</keyword>
<gene>
    <name evidence="3" type="ORF">BD324DRAFT_643474</name>
</gene>
<dbReference type="InterPro" id="IPR003593">
    <property type="entry name" value="AAA+_ATPase"/>
</dbReference>
<dbReference type="GO" id="GO:1990275">
    <property type="term" value="F:preribosome binding"/>
    <property type="evidence" value="ECO:0007669"/>
    <property type="project" value="TreeGrafter"/>
</dbReference>
<dbReference type="InterPro" id="IPR003959">
    <property type="entry name" value="ATPase_AAA_core"/>
</dbReference>
<dbReference type="InParanoid" id="A0A1Y1UAK1"/>
<dbReference type="GO" id="GO:0016887">
    <property type="term" value="F:ATP hydrolysis activity"/>
    <property type="evidence" value="ECO:0007669"/>
    <property type="project" value="InterPro"/>
</dbReference>
<dbReference type="SMART" id="SM00382">
    <property type="entry name" value="AAA"/>
    <property type="match status" value="1"/>
</dbReference>
<dbReference type="GO" id="GO:0005634">
    <property type="term" value="C:nucleus"/>
    <property type="evidence" value="ECO:0007669"/>
    <property type="project" value="TreeGrafter"/>
</dbReference>
<dbReference type="Pfam" id="PF00004">
    <property type="entry name" value="AAA"/>
    <property type="match status" value="1"/>
</dbReference>
<dbReference type="InterPro" id="IPR027417">
    <property type="entry name" value="P-loop_NTPase"/>
</dbReference>
<evidence type="ECO:0000256" key="1">
    <source>
        <dbReference type="RuleBase" id="RU003651"/>
    </source>
</evidence>
<evidence type="ECO:0000259" key="2">
    <source>
        <dbReference type="SMART" id="SM00382"/>
    </source>
</evidence>
<comment type="caution">
    <text evidence="3">The sequence shown here is derived from an EMBL/GenBank/DDBJ whole genome shotgun (WGS) entry which is preliminary data.</text>
</comment>
<dbReference type="RefSeq" id="XP_021868800.1">
    <property type="nucleotide sequence ID" value="XM_022017550.1"/>
</dbReference>
<dbReference type="PANTHER" id="PTHR23077">
    <property type="entry name" value="AAA-FAMILY ATPASE"/>
    <property type="match status" value="1"/>
</dbReference>
<name>A0A1Y1UAK1_9TREE</name>
<dbReference type="STRING" id="4999.A0A1Y1UAK1"/>
<keyword evidence="1" id="KW-0067">ATP-binding</keyword>
<dbReference type="Proteomes" id="UP000193218">
    <property type="component" value="Unassembled WGS sequence"/>
</dbReference>
<dbReference type="Gene3D" id="3.40.50.300">
    <property type="entry name" value="P-loop containing nucleotide triphosphate hydrolases"/>
    <property type="match status" value="1"/>
</dbReference>
<dbReference type="PROSITE" id="PS00674">
    <property type="entry name" value="AAA"/>
    <property type="match status" value="1"/>
</dbReference>
<dbReference type="OrthoDB" id="2115716at2759"/>
<dbReference type="CDD" id="cd19481">
    <property type="entry name" value="RecA-like_protease"/>
    <property type="match status" value="1"/>
</dbReference>
<dbReference type="PANTHER" id="PTHR23077:SF132">
    <property type="entry name" value="ATP-DEPENDENT ZN PROTEASE"/>
    <property type="match status" value="1"/>
</dbReference>
<dbReference type="AlphaFoldDB" id="A0A1Y1UAK1"/>
<dbReference type="GO" id="GO:0003723">
    <property type="term" value="F:RNA binding"/>
    <property type="evidence" value="ECO:0007669"/>
    <property type="project" value="TreeGrafter"/>
</dbReference>